<dbReference type="Proteomes" id="UP001190700">
    <property type="component" value="Unassembled WGS sequence"/>
</dbReference>
<reference evidence="2 3" key="1">
    <citation type="journal article" date="2015" name="Genome Biol. Evol.">
        <title>Comparative Genomics of a Bacterivorous Green Alga Reveals Evolutionary Causalities and Consequences of Phago-Mixotrophic Mode of Nutrition.</title>
        <authorList>
            <person name="Burns J.A."/>
            <person name="Paasch A."/>
            <person name="Narechania A."/>
            <person name="Kim E."/>
        </authorList>
    </citation>
    <scope>NUCLEOTIDE SEQUENCE [LARGE SCALE GENOMIC DNA]</scope>
    <source>
        <strain evidence="2 3">PLY_AMNH</strain>
    </source>
</reference>
<name>A0AAE0GI84_9CHLO</name>
<proteinExistence type="predicted"/>
<evidence type="ECO:0000313" key="2">
    <source>
        <dbReference type="EMBL" id="KAK3278546.1"/>
    </source>
</evidence>
<feature type="region of interest" description="Disordered" evidence="1">
    <location>
        <begin position="1"/>
        <end position="38"/>
    </location>
</feature>
<protein>
    <submittedName>
        <fullName evidence="2">Uncharacterized protein</fullName>
    </submittedName>
</protein>
<dbReference type="EMBL" id="LGRX02005385">
    <property type="protein sequence ID" value="KAK3278546.1"/>
    <property type="molecule type" value="Genomic_DNA"/>
</dbReference>
<feature type="compositionally biased region" description="Polar residues" evidence="1">
    <location>
        <begin position="1"/>
        <end position="12"/>
    </location>
</feature>
<evidence type="ECO:0000313" key="3">
    <source>
        <dbReference type="Proteomes" id="UP001190700"/>
    </source>
</evidence>
<feature type="compositionally biased region" description="Basic residues" evidence="1">
    <location>
        <begin position="25"/>
        <end position="38"/>
    </location>
</feature>
<sequence>MQRQSARRTGSAHSFARQREALKHPPLHKMSAQRRNRRKSSLICNAMAPKENPVAPKDDLQPTVRRIARIGSKGFGMNPCQRAGLDLAGLLPCLPIAGRKLNQGDISDAISTCCRLSEVKNANRYEGYGQQLGSRIFHEKGIRDECEALAKRKALLGSQQPLYLHSALIHLPGSFFNSQEEEVKVKKQARKRSLQLQKCRRINRSITARLRWNSAALAMQDAQIAATAVHLDNIISPRSSMHPSVYTVPSESSFADILDARKQEKHLLNVSGKGVAHAGFPHPKVNDESLRSRYYKGGITMQADDVEFSEL</sequence>
<accession>A0AAE0GI84</accession>
<comment type="caution">
    <text evidence="2">The sequence shown here is derived from an EMBL/GenBank/DDBJ whole genome shotgun (WGS) entry which is preliminary data.</text>
</comment>
<gene>
    <name evidence="2" type="ORF">CYMTET_13525</name>
</gene>
<organism evidence="2 3">
    <name type="scientific">Cymbomonas tetramitiformis</name>
    <dbReference type="NCBI Taxonomy" id="36881"/>
    <lineage>
        <taxon>Eukaryota</taxon>
        <taxon>Viridiplantae</taxon>
        <taxon>Chlorophyta</taxon>
        <taxon>Pyramimonadophyceae</taxon>
        <taxon>Pyramimonadales</taxon>
        <taxon>Pyramimonadaceae</taxon>
        <taxon>Cymbomonas</taxon>
    </lineage>
</organism>
<keyword evidence="3" id="KW-1185">Reference proteome</keyword>
<dbReference type="AlphaFoldDB" id="A0AAE0GI84"/>
<evidence type="ECO:0000256" key="1">
    <source>
        <dbReference type="SAM" id="MobiDB-lite"/>
    </source>
</evidence>